<dbReference type="PRINTS" id="PR01036">
    <property type="entry name" value="TCRTETB"/>
</dbReference>
<feature type="transmembrane region" description="Helical" evidence="7">
    <location>
        <begin position="271"/>
        <end position="292"/>
    </location>
</feature>
<evidence type="ECO:0000256" key="7">
    <source>
        <dbReference type="SAM" id="Phobius"/>
    </source>
</evidence>
<feature type="transmembrane region" description="Helical" evidence="7">
    <location>
        <begin position="51"/>
        <end position="72"/>
    </location>
</feature>
<feature type="transmembrane region" description="Helical" evidence="7">
    <location>
        <begin position="84"/>
        <end position="103"/>
    </location>
</feature>
<feature type="transmembrane region" description="Helical" evidence="7">
    <location>
        <begin position="478"/>
        <end position="498"/>
    </location>
</feature>
<evidence type="ECO:0000256" key="4">
    <source>
        <dbReference type="ARBA" id="ARBA00022989"/>
    </source>
</evidence>
<evidence type="ECO:0000313" key="10">
    <source>
        <dbReference type="Proteomes" id="UP001595923"/>
    </source>
</evidence>
<keyword evidence="5 7" id="KW-0472">Membrane</keyword>
<feature type="region of interest" description="Disordered" evidence="6">
    <location>
        <begin position="503"/>
        <end position="526"/>
    </location>
</feature>
<keyword evidence="2" id="KW-0813">Transport</keyword>
<evidence type="ECO:0000256" key="1">
    <source>
        <dbReference type="ARBA" id="ARBA00004651"/>
    </source>
</evidence>
<keyword evidence="3 7" id="KW-0812">Transmembrane</keyword>
<feature type="transmembrane region" description="Helical" evidence="7">
    <location>
        <begin position="109"/>
        <end position="131"/>
    </location>
</feature>
<organism evidence="9 10">
    <name type="scientific">Nocardiopsis mangrovi</name>
    <dbReference type="NCBI Taxonomy" id="1179818"/>
    <lineage>
        <taxon>Bacteria</taxon>
        <taxon>Bacillati</taxon>
        <taxon>Actinomycetota</taxon>
        <taxon>Actinomycetes</taxon>
        <taxon>Streptosporangiales</taxon>
        <taxon>Nocardiopsidaceae</taxon>
        <taxon>Nocardiopsis</taxon>
    </lineage>
</organism>
<dbReference type="CDD" id="cd17321">
    <property type="entry name" value="MFS_MMR_MDR_like"/>
    <property type="match status" value="1"/>
</dbReference>
<evidence type="ECO:0000259" key="8">
    <source>
        <dbReference type="PROSITE" id="PS50850"/>
    </source>
</evidence>
<gene>
    <name evidence="9" type="ORF">ACFO4E_20660</name>
</gene>
<reference evidence="10" key="1">
    <citation type="journal article" date="2019" name="Int. J. Syst. Evol. Microbiol.">
        <title>The Global Catalogue of Microorganisms (GCM) 10K type strain sequencing project: providing services to taxonomists for standard genome sequencing and annotation.</title>
        <authorList>
            <consortium name="The Broad Institute Genomics Platform"/>
            <consortium name="The Broad Institute Genome Sequencing Center for Infectious Disease"/>
            <person name="Wu L."/>
            <person name="Ma J."/>
        </authorList>
    </citation>
    <scope>NUCLEOTIDE SEQUENCE [LARGE SCALE GENOMIC DNA]</scope>
    <source>
        <strain evidence="10">XZYJ18</strain>
    </source>
</reference>
<feature type="compositionally biased region" description="Low complexity" evidence="6">
    <location>
        <begin position="512"/>
        <end position="526"/>
    </location>
</feature>
<dbReference type="PANTHER" id="PTHR42718:SF9">
    <property type="entry name" value="MAJOR FACILITATOR SUPERFAMILY MULTIDRUG TRANSPORTER MFSC"/>
    <property type="match status" value="1"/>
</dbReference>
<dbReference type="EMBL" id="JBHSFQ010000022">
    <property type="protein sequence ID" value="MFC4564281.1"/>
    <property type="molecule type" value="Genomic_DNA"/>
</dbReference>
<evidence type="ECO:0000313" key="9">
    <source>
        <dbReference type="EMBL" id="MFC4564281.1"/>
    </source>
</evidence>
<feature type="transmembrane region" description="Helical" evidence="7">
    <location>
        <begin position="361"/>
        <end position="386"/>
    </location>
</feature>
<feature type="transmembrane region" description="Helical" evidence="7">
    <location>
        <begin position="407"/>
        <end position="425"/>
    </location>
</feature>
<dbReference type="InterPro" id="IPR036259">
    <property type="entry name" value="MFS_trans_sf"/>
</dbReference>
<dbReference type="InterPro" id="IPR020846">
    <property type="entry name" value="MFS_dom"/>
</dbReference>
<dbReference type="Proteomes" id="UP001595923">
    <property type="component" value="Unassembled WGS sequence"/>
</dbReference>
<comment type="caution">
    <text evidence="9">The sequence shown here is derived from an EMBL/GenBank/DDBJ whole genome shotgun (WGS) entry which is preliminary data.</text>
</comment>
<protein>
    <submittedName>
        <fullName evidence="9">MFS transporter</fullName>
    </submittedName>
</protein>
<feature type="domain" description="Major facilitator superfamily (MFS) profile" evidence="8">
    <location>
        <begin position="18"/>
        <end position="502"/>
    </location>
</feature>
<dbReference type="RefSeq" id="WP_378577232.1">
    <property type="nucleotide sequence ID" value="NZ_JBHSFQ010000022.1"/>
</dbReference>
<feature type="transmembrane region" description="Helical" evidence="7">
    <location>
        <begin position="143"/>
        <end position="168"/>
    </location>
</feature>
<feature type="transmembrane region" description="Helical" evidence="7">
    <location>
        <begin position="304"/>
        <end position="329"/>
    </location>
</feature>
<name>A0ABV9DZP7_9ACTN</name>
<comment type="subcellular location">
    <subcellularLocation>
        <location evidence="1">Cell membrane</location>
        <topology evidence="1">Multi-pass membrane protein</topology>
    </subcellularLocation>
</comment>
<proteinExistence type="predicted"/>
<evidence type="ECO:0000256" key="5">
    <source>
        <dbReference type="ARBA" id="ARBA00023136"/>
    </source>
</evidence>
<feature type="transmembrane region" description="Helical" evidence="7">
    <location>
        <begin position="205"/>
        <end position="224"/>
    </location>
</feature>
<dbReference type="PANTHER" id="PTHR42718">
    <property type="entry name" value="MAJOR FACILITATOR SUPERFAMILY MULTIDRUG TRANSPORTER MFSC"/>
    <property type="match status" value="1"/>
</dbReference>
<dbReference type="Gene3D" id="1.20.1720.10">
    <property type="entry name" value="Multidrug resistance protein D"/>
    <property type="match status" value="1"/>
</dbReference>
<sequence length="526" mass="52798">MNANATAPPERRTRPALTLIVVCAAIVLVPVTATGASVALPDIGRELQTGLAAAQWVVNAFFLTFGSFMAITGSLADLTGRRRMFMIGVALFTAAMLVASFAPNIAVLIGARVLAGIGAAAATTGGSAVLAQTFEGPARLRAFAFFGTAIGMGLAFGPLVAGVLVTSLGGWRGFFLFAAVVVLPALLAAPLLAESRDPNPAGIDWAGAVTFTAGLSLFVFGLVQGPELGWTSPVVIGSLVAFAVLMTLFTVVERRKSHPMFDVSLFTQPRFVAICAMPVLLAFGFVALLIVLPPYFMAVDGVTAQYAGLLLVLLTGPTLVVPTLIGAIAARVGQRVLLVATMLLVAAGTAWLTVIEPGVGIATLAGPLLTIGIGFGISLAILDGAAVSSVAPSRAGMAAGIFNTMRLAGEAIAVALLGSLLAAVTQARLAETAGDAAQGATARLLQGDMDGAVAAVPAALRDGFGTVAGAAYTDALHVGLWALAALSLVGAVAVGVLMGGAPPADAEEAPEEGAAPGERPGALVEG</sequence>
<evidence type="ECO:0000256" key="3">
    <source>
        <dbReference type="ARBA" id="ARBA00022692"/>
    </source>
</evidence>
<feature type="transmembrane region" description="Helical" evidence="7">
    <location>
        <begin position="230"/>
        <end position="251"/>
    </location>
</feature>
<keyword evidence="10" id="KW-1185">Reference proteome</keyword>
<dbReference type="PROSITE" id="PS50850">
    <property type="entry name" value="MFS"/>
    <property type="match status" value="1"/>
</dbReference>
<feature type="transmembrane region" description="Helical" evidence="7">
    <location>
        <begin position="174"/>
        <end position="193"/>
    </location>
</feature>
<dbReference type="InterPro" id="IPR011701">
    <property type="entry name" value="MFS"/>
</dbReference>
<evidence type="ECO:0000256" key="6">
    <source>
        <dbReference type="SAM" id="MobiDB-lite"/>
    </source>
</evidence>
<keyword evidence="4 7" id="KW-1133">Transmembrane helix</keyword>
<dbReference type="Gene3D" id="1.20.1250.20">
    <property type="entry name" value="MFS general substrate transporter like domains"/>
    <property type="match status" value="1"/>
</dbReference>
<dbReference type="Pfam" id="PF07690">
    <property type="entry name" value="MFS_1"/>
    <property type="match status" value="1"/>
</dbReference>
<dbReference type="SUPFAM" id="SSF103473">
    <property type="entry name" value="MFS general substrate transporter"/>
    <property type="match status" value="1"/>
</dbReference>
<feature type="transmembrane region" description="Helical" evidence="7">
    <location>
        <begin position="336"/>
        <end position="355"/>
    </location>
</feature>
<accession>A0ABV9DZP7</accession>
<evidence type="ECO:0000256" key="2">
    <source>
        <dbReference type="ARBA" id="ARBA00022448"/>
    </source>
</evidence>